<protein>
    <submittedName>
        <fullName evidence="1">Uncharacterized protein</fullName>
    </submittedName>
</protein>
<evidence type="ECO:0000313" key="1">
    <source>
        <dbReference type="EMBL" id="KAJ0017840.1"/>
    </source>
</evidence>
<gene>
    <name evidence="1" type="ORF">Pint_11459</name>
</gene>
<dbReference type="EMBL" id="CM047747">
    <property type="protein sequence ID" value="KAJ0017840.1"/>
    <property type="molecule type" value="Genomic_DNA"/>
</dbReference>
<sequence length="671" mass="74984">MAEPAKILSLSSSLSAAPPPPQSFHFYLYAFSQPSPPVLSPLHKHEASQSCRSGFSLDLTSELFRCHMTMSILYEPYARSRENPYFRGLLRGETMKDRAPTPPFPGTPDSGKILRSTSDITNRGHKKLILDIPEKSMSSPLLEDSVSDILEPFARSSPKTLSKIAKTTSFSFPSNQSDSSFDICDLHNSLKVSSPRIFELTAKYNTFPDLMTPTFVRSYSMNRTKPNLSKIPLPQSAASFYNGFSPRVEIAESCESINRLNLYLMARKDDVSAGVPGKFLHAVLGQDVSDIGTLAATILYAFYLSLANENEMFCTVPVINMKRADLKSHAEIKWLLESCQIDQSSLIFIDEIDLSYYDLFGSLKLVLINGHKVPTKQEALKEAVVEIFNCRNGETVYPWVETVTVGQDCSCCTLVAEKFATTSPEILAGQAFSRLLLAGILLETANLTNSRCTSKDQYMATLLINGAGRFGCSGLYQILRYLMYDVSDLKVSDILRKDFKKWSRIGKMDGVRSRSMVSYIGMSSIGISVEQLLAHENASTQEIKHFQIRLLMTVSGYYDQQKNFKREILVAAESVELMRNLLSFFNSSASQLPLKVLQQPGLGEEMKAFEIDKATSRKTIERLLEEFGGTSKPNAEVFGGSICKKHCDEKEIYKFFPKRINSLLVKNNPLL</sequence>
<evidence type="ECO:0000313" key="2">
    <source>
        <dbReference type="Proteomes" id="UP001163603"/>
    </source>
</evidence>
<dbReference type="Proteomes" id="UP001163603">
    <property type="component" value="Chromosome 12"/>
</dbReference>
<comment type="caution">
    <text evidence="1">The sequence shown here is derived from an EMBL/GenBank/DDBJ whole genome shotgun (WGS) entry which is preliminary data.</text>
</comment>
<accession>A0ACC0XHL6</accession>
<reference evidence="2" key="1">
    <citation type="journal article" date="2023" name="G3 (Bethesda)">
        <title>Genome assembly and association tests identify interacting loci associated with vigor, precocity, and sex in interspecific pistachio rootstocks.</title>
        <authorList>
            <person name="Palmer W."/>
            <person name="Jacygrad E."/>
            <person name="Sagayaradj S."/>
            <person name="Cavanaugh K."/>
            <person name="Han R."/>
            <person name="Bertier L."/>
            <person name="Beede B."/>
            <person name="Kafkas S."/>
            <person name="Golino D."/>
            <person name="Preece J."/>
            <person name="Michelmore R."/>
        </authorList>
    </citation>
    <scope>NUCLEOTIDE SEQUENCE [LARGE SCALE GENOMIC DNA]</scope>
</reference>
<organism evidence="1 2">
    <name type="scientific">Pistacia integerrima</name>
    <dbReference type="NCBI Taxonomy" id="434235"/>
    <lineage>
        <taxon>Eukaryota</taxon>
        <taxon>Viridiplantae</taxon>
        <taxon>Streptophyta</taxon>
        <taxon>Embryophyta</taxon>
        <taxon>Tracheophyta</taxon>
        <taxon>Spermatophyta</taxon>
        <taxon>Magnoliopsida</taxon>
        <taxon>eudicotyledons</taxon>
        <taxon>Gunneridae</taxon>
        <taxon>Pentapetalae</taxon>
        <taxon>rosids</taxon>
        <taxon>malvids</taxon>
        <taxon>Sapindales</taxon>
        <taxon>Anacardiaceae</taxon>
        <taxon>Pistacia</taxon>
    </lineage>
</organism>
<keyword evidence="2" id="KW-1185">Reference proteome</keyword>
<name>A0ACC0XHL6_9ROSI</name>
<proteinExistence type="predicted"/>